<keyword evidence="1" id="KW-0732">Signal</keyword>
<evidence type="ECO:0000256" key="1">
    <source>
        <dbReference type="SAM" id="SignalP"/>
    </source>
</evidence>
<protein>
    <recommendedName>
        <fullName evidence="4">Lipoprotein</fullName>
    </recommendedName>
</protein>
<name>A0ABX9AVF7_9ENTR</name>
<gene>
    <name evidence="2" type="ORF">K6K13_10955</name>
</gene>
<dbReference type="Proteomes" id="UP000825886">
    <property type="component" value="Chromosome"/>
</dbReference>
<organism evidence="2 3">
    <name type="scientific">Symbiopectobacterium purcellii</name>
    <dbReference type="NCBI Taxonomy" id="2871826"/>
    <lineage>
        <taxon>Bacteria</taxon>
        <taxon>Pseudomonadati</taxon>
        <taxon>Pseudomonadota</taxon>
        <taxon>Gammaproteobacteria</taxon>
        <taxon>Enterobacterales</taxon>
        <taxon>Enterobacteriaceae</taxon>
    </lineage>
</organism>
<feature type="signal peptide" evidence="1">
    <location>
        <begin position="1"/>
        <end position="26"/>
    </location>
</feature>
<evidence type="ECO:0000313" key="3">
    <source>
        <dbReference type="Proteomes" id="UP000825886"/>
    </source>
</evidence>
<evidence type="ECO:0008006" key="4">
    <source>
        <dbReference type="Google" id="ProtNLM"/>
    </source>
</evidence>
<reference evidence="2 3" key="1">
    <citation type="submission" date="2021-08" db="EMBL/GenBank/DDBJ databases">
        <title>Culture and genomic analysis of Symbiopectobacterium purcellii sp. nov. gen. nov., isolated from the leafhopper Empoasca decipiens.</title>
        <authorList>
            <person name="Nadal-Jimenez P."/>
            <person name="Siozios S."/>
            <person name="Halliday N."/>
            <person name="Camara M."/>
            <person name="Hurst G.D.D."/>
        </authorList>
    </citation>
    <scope>NUCLEOTIDE SEQUENCE [LARGE SCALE GENOMIC DNA]</scope>
    <source>
        <strain evidence="2 3">SyEd1</strain>
    </source>
</reference>
<accession>A0ABX9AVF7</accession>
<sequence length="114" mass="12980">MKSALAMALVLSGCAATSLSSQQISAYSNDDLCKTLGTYNSNGHTVLRITEEINKRGVGIDQERCYVLSRIEMKRDGNILNTDNNFLNNKFWPHDLEQQQRLSRDIERYLENSH</sequence>
<dbReference type="EMBL" id="CP081864">
    <property type="protein sequence ID" value="QZN97770.1"/>
    <property type="molecule type" value="Genomic_DNA"/>
</dbReference>
<evidence type="ECO:0000313" key="2">
    <source>
        <dbReference type="EMBL" id="QZN97770.1"/>
    </source>
</evidence>
<keyword evidence="3" id="KW-1185">Reference proteome</keyword>
<proteinExistence type="predicted"/>
<feature type="chain" id="PRO_5047467648" description="Lipoprotein" evidence="1">
    <location>
        <begin position="27"/>
        <end position="114"/>
    </location>
</feature>
<dbReference type="RefSeq" id="WP_222160801.1">
    <property type="nucleotide sequence ID" value="NZ_CP081864.1"/>
</dbReference>